<evidence type="ECO:0000313" key="2">
    <source>
        <dbReference type="Proteomes" id="UP000299102"/>
    </source>
</evidence>
<organism evidence="1 2">
    <name type="scientific">Eumeta variegata</name>
    <name type="common">Bagworm moth</name>
    <name type="synonym">Eumeta japonica</name>
    <dbReference type="NCBI Taxonomy" id="151549"/>
    <lineage>
        <taxon>Eukaryota</taxon>
        <taxon>Metazoa</taxon>
        <taxon>Ecdysozoa</taxon>
        <taxon>Arthropoda</taxon>
        <taxon>Hexapoda</taxon>
        <taxon>Insecta</taxon>
        <taxon>Pterygota</taxon>
        <taxon>Neoptera</taxon>
        <taxon>Endopterygota</taxon>
        <taxon>Lepidoptera</taxon>
        <taxon>Glossata</taxon>
        <taxon>Ditrysia</taxon>
        <taxon>Tineoidea</taxon>
        <taxon>Psychidae</taxon>
        <taxon>Oiketicinae</taxon>
        <taxon>Eumeta</taxon>
    </lineage>
</organism>
<reference evidence="1 2" key="1">
    <citation type="journal article" date="2019" name="Commun. Biol.">
        <title>The bagworm genome reveals a unique fibroin gene that provides high tensile strength.</title>
        <authorList>
            <person name="Kono N."/>
            <person name="Nakamura H."/>
            <person name="Ohtoshi R."/>
            <person name="Tomita M."/>
            <person name="Numata K."/>
            <person name="Arakawa K."/>
        </authorList>
    </citation>
    <scope>NUCLEOTIDE SEQUENCE [LARGE SCALE GENOMIC DNA]</scope>
</reference>
<dbReference type="AlphaFoldDB" id="A0A4C2A0F8"/>
<dbReference type="Proteomes" id="UP000299102">
    <property type="component" value="Unassembled WGS sequence"/>
</dbReference>
<comment type="caution">
    <text evidence="1">The sequence shown here is derived from an EMBL/GenBank/DDBJ whole genome shotgun (WGS) entry which is preliminary data.</text>
</comment>
<gene>
    <name evidence="1" type="ORF">EVAR_99631_1</name>
</gene>
<keyword evidence="2" id="KW-1185">Reference proteome</keyword>
<proteinExistence type="predicted"/>
<name>A0A4C2A0F8_EUMVA</name>
<protein>
    <submittedName>
        <fullName evidence="1">Uncharacterized protein</fullName>
    </submittedName>
</protein>
<accession>A0A4C2A0F8</accession>
<sequence length="171" mass="18641">MSPNVLSVVVPAAFIAAEIIYEGGAVSASLLISLSASPVGACIATARPDVVCILRGTCLVAVYDFSNRSGLTCDCNFKDCHVARLNRLVVSRVIGQSNFVRTNVALWINLNTAWKRGPRVESRARSGRRRARGRVAALPALTATQCIGEASSRRREHVKFTFDRDRAPVWR</sequence>
<evidence type="ECO:0000313" key="1">
    <source>
        <dbReference type="EMBL" id="GBP92455.1"/>
    </source>
</evidence>
<dbReference type="EMBL" id="BGZK01002275">
    <property type="protein sequence ID" value="GBP92455.1"/>
    <property type="molecule type" value="Genomic_DNA"/>
</dbReference>